<evidence type="ECO:0000313" key="2">
    <source>
        <dbReference type="EMBL" id="RPJ66247.1"/>
    </source>
</evidence>
<keyword evidence="1" id="KW-0732">Signal</keyword>
<feature type="signal peptide" evidence="1">
    <location>
        <begin position="1"/>
        <end position="19"/>
    </location>
</feature>
<reference evidence="2 3" key="1">
    <citation type="submission" date="2018-11" db="EMBL/GenBank/DDBJ databases">
        <authorList>
            <person name="Ye M.-Q."/>
            <person name="Du Z.-J."/>
        </authorList>
    </citation>
    <scope>NUCLEOTIDE SEQUENCE [LARGE SCALE GENOMIC DNA]</scope>
    <source>
        <strain evidence="2 3">U0105</strain>
    </source>
</reference>
<evidence type="ECO:0000256" key="1">
    <source>
        <dbReference type="SAM" id="SignalP"/>
    </source>
</evidence>
<dbReference type="Proteomes" id="UP000275281">
    <property type="component" value="Unassembled WGS sequence"/>
</dbReference>
<comment type="caution">
    <text evidence="2">The sequence shown here is derived from an EMBL/GenBank/DDBJ whole genome shotgun (WGS) entry which is preliminary data.</text>
</comment>
<accession>A0A3N5XYL7</accession>
<proteinExistence type="predicted"/>
<sequence>MRKVVSAIMLTAICGVAHAESDKNQLFECMDTKTFEMNSQCVADNISNNVAFREVQTKITQRADDSSDYVMATMKFYPEQMRIEIVAHKDAAYSNVTQKPNTLAKR</sequence>
<feature type="chain" id="PRO_5018035307" evidence="1">
    <location>
        <begin position="20"/>
        <end position="106"/>
    </location>
</feature>
<dbReference type="OrthoDB" id="6322254at2"/>
<dbReference type="AlphaFoldDB" id="A0A3N5XYL7"/>
<protein>
    <submittedName>
        <fullName evidence="2">Pyridine nucleotide transhydrogenase</fullName>
    </submittedName>
</protein>
<name>A0A3N5XYL7_9ALTE</name>
<dbReference type="EMBL" id="RPOK01000003">
    <property type="protein sequence ID" value="RPJ66247.1"/>
    <property type="molecule type" value="Genomic_DNA"/>
</dbReference>
<evidence type="ECO:0000313" key="3">
    <source>
        <dbReference type="Proteomes" id="UP000275281"/>
    </source>
</evidence>
<keyword evidence="3" id="KW-1185">Reference proteome</keyword>
<dbReference type="RefSeq" id="WP_124027607.1">
    <property type="nucleotide sequence ID" value="NZ_JBHRSN010000006.1"/>
</dbReference>
<gene>
    <name evidence="2" type="ORF">DRW07_09115</name>
</gene>
<organism evidence="2 3">
    <name type="scientific">Alteromonas sediminis</name>
    <dbReference type="NCBI Taxonomy" id="2259342"/>
    <lineage>
        <taxon>Bacteria</taxon>
        <taxon>Pseudomonadati</taxon>
        <taxon>Pseudomonadota</taxon>
        <taxon>Gammaproteobacteria</taxon>
        <taxon>Alteromonadales</taxon>
        <taxon>Alteromonadaceae</taxon>
        <taxon>Alteromonas/Salinimonas group</taxon>
        <taxon>Alteromonas</taxon>
    </lineage>
</organism>